<comment type="similarity">
    <text evidence="1">Belongs to the LysR transcriptional regulatory family.</text>
</comment>
<dbReference type="CDD" id="cd08422">
    <property type="entry name" value="PBP2_CrgA_like"/>
    <property type="match status" value="1"/>
</dbReference>
<dbReference type="EMBL" id="JEMG01000001">
    <property type="protein sequence ID" value="EYC50195.1"/>
    <property type="molecule type" value="Genomic_DNA"/>
</dbReference>
<dbReference type="InterPro" id="IPR005119">
    <property type="entry name" value="LysR_subst-bd"/>
</dbReference>
<dbReference type="InterPro" id="IPR058163">
    <property type="entry name" value="LysR-type_TF_proteobact-type"/>
</dbReference>
<dbReference type="PROSITE" id="PS50931">
    <property type="entry name" value="HTH_LYSR"/>
    <property type="match status" value="1"/>
</dbReference>
<dbReference type="RefSeq" id="WP_035604735.1">
    <property type="nucleotide sequence ID" value="NZ_JEMG01000001.1"/>
</dbReference>
<sequence>MSTNQAQHLLNEMAVFVRVVETGSFSEAARQMAATPSAASRAVARLEKALGQRLLQRSTRKLRLSEGGQEVYTHCREMLDAAQAALEAAGQRGEEPRGQLRISVPKAIGRVLVHPHMPDFLARYPQVDVLLRLEDRYMDLYDEQIDLAIRITDQPPPGLMGRRLLRIDHLLCATPEYLAQHGAPAQPQELKAHNCIYLGEEPSDSRWKFRRGEQSAIVQVRGRYAANHTGVRLDAVLRHLGIGSLPRFTAQQALAEGRIVPVLPDWTFQTNYSGDAWALYPRTRHVAPKLKAMLDFLGERLRQDVPAS</sequence>
<dbReference type="GO" id="GO:0006351">
    <property type="term" value="P:DNA-templated transcription"/>
    <property type="evidence" value="ECO:0007669"/>
    <property type="project" value="TreeGrafter"/>
</dbReference>
<dbReference type="SUPFAM" id="SSF46785">
    <property type="entry name" value="Winged helix' DNA-binding domain"/>
    <property type="match status" value="1"/>
</dbReference>
<organism evidence="6 7">
    <name type="scientific">Hylemonella gracilis str. Niagara R</name>
    <dbReference type="NCBI Taxonomy" id="1458275"/>
    <lineage>
        <taxon>Bacteria</taxon>
        <taxon>Pseudomonadati</taxon>
        <taxon>Pseudomonadota</taxon>
        <taxon>Betaproteobacteria</taxon>
        <taxon>Burkholderiales</taxon>
        <taxon>Comamonadaceae</taxon>
        <taxon>Hylemonella</taxon>
    </lineage>
</organism>
<dbReference type="GO" id="GO:0003700">
    <property type="term" value="F:DNA-binding transcription factor activity"/>
    <property type="evidence" value="ECO:0007669"/>
    <property type="project" value="InterPro"/>
</dbReference>
<feature type="domain" description="HTH lysR-type" evidence="5">
    <location>
        <begin position="8"/>
        <end position="65"/>
    </location>
</feature>
<evidence type="ECO:0000256" key="2">
    <source>
        <dbReference type="ARBA" id="ARBA00023015"/>
    </source>
</evidence>
<reference evidence="6 7" key="1">
    <citation type="submission" date="2014-02" db="EMBL/GenBank/DDBJ databases">
        <title>Draft Genome of Hylemonella gracilis isolated from the Niagara River.</title>
        <authorList>
            <person name="Pawlowski D.R."/>
            <person name="Koudelka G.B."/>
        </authorList>
    </citation>
    <scope>NUCLEOTIDE SEQUENCE [LARGE SCALE GENOMIC DNA]</scope>
    <source>
        <strain evidence="6 7">Niagara R</strain>
    </source>
</reference>
<dbReference type="FunFam" id="1.10.10.10:FF:000001">
    <property type="entry name" value="LysR family transcriptional regulator"/>
    <property type="match status" value="1"/>
</dbReference>
<dbReference type="Proteomes" id="UP000023268">
    <property type="component" value="Unassembled WGS sequence"/>
</dbReference>
<dbReference type="PANTHER" id="PTHR30537">
    <property type="entry name" value="HTH-TYPE TRANSCRIPTIONAL REGULATOR"/>
    <property type="match status" value="1"/>
</dbReference>
<keyword evidence="2" id="KW-0805">Transcription regulation</keyword>
<dbReference type="InterPro" id="IPR000847">
    <property type="entry name" value="LysR_HTH_N"/>
</dbReference>
<dbReference type="Pfam" id="PF03466">
    <property type="entry name" value="LysR_substrate"/>
    <property type="match status" value="1"/>
</dbReference>
<dbReference type="AlphaFoldDB" id="A0A016XE65"/>
<dbReference type="Gene3D" id="3.40.190.290">
    <property type="match status" value="1"/>
</dbReference>
<evidence type="ECO:0000313" key="6">
    <source>
        <dbReference type="EMBL" id="EYC50195.1"/>
    </source>
</evidence>
<protein>
    <submittedName>
        <fullName evidence="6">Transcriptional regulator</fullName>
    </submittedName>
</protein>
<evidence type="ECO:0000313" key="7">
    <source>
        <dbReference type="Proteomes" id="UP000023268"/>
    </source>
</evidence>
<accession>A0A016XE65</accession>
<dbReference type="Pfam" id="PF00126">
    <property type="entry name" value="HTH_1"/>
    <property type="match status" value="1"/>
</dbReference>
<dbReference type="PANTHER" id="PTHR30537:SF5">
    <property type="entry name" value="HTH-TYPE TRANSCRIPTIONAL ACTIVATOR TTDR-RELATED"/>
    <property type="match status" value="1"/>
</dbReference>
<dbReference type="OrthoDB" id="8928056at2"/>
<dbReference type="eggNOG" id="COG0583">
    <property type="taxonomic scope" value="Bacteria"/>
</dbReference>
<dbReference type="GO" id="GO:0043565">
    <property type="term" value="F:sequence-specific DNA binding"/>
    <property type="evidence" value="ECO:0007669"/>
    <property type="project" value="TreeGrafter"/>
</dbReference>
<dbReference type="InterPro" id="IPR036390">
    <property type="entry name" value="WH_DNA-bd_sf"/>
</dbReference>
<evidence type="ECO:0000256" key="4">
    <source>
        <dbReference type="ARBA" id="ARBA00023163"/>
    </source>
</evidence>
<dbReference type="InterPro" id="IPR036388">
    <property type="entry name" value="WH-like_DNA-bd_sf"/>
</dbReference>
<keyword evidence="4" id="KW-0804">Transcription</keyword>
<name>A0A016XE65_9BURK</name>
<gene>
    <name evidence="6" type="ORF">AZ34_03295</name>
</gene>
<dbReference type="Gene3D" id="1.10.10.10">
    <property type="entry name" value="Winged helix-like DNA-binding domain superfamily/Winged helix DNA-binding domain"/>
    <property type="match status" value="1"/>
</dbReference>
<keyword evidence="3" id="KW-0238">DNA-binding</keyword>
<dbReference type="SUPFAM" id="SSF53850">
    <property type="entry name" value="Periplasmic binding protein-like II"/>
    <property type="match status" value="1"/>
</dbReference>
<evidence type="ECO:0000256" key="3">
    <source>
        <dbReference type="ARBA" id="ARBA00023125"/>
    </source>
</evidence>
<evidence type="ECO:0000256" key="1">
    <source>
        <dbReference type="ARBA" id="ARBA00009437"/>
    </source>
</evidence>
<evidence type="ECO:0000259" key="5">
    <source>
        <dbReference type="PROSITE" id="PS50931"/>
    </source>
</evidence>
<comment type="caution">
    <text evidence="6">The sequence shown here is derived from an EMBL/GenBank/DDBJ whole genome shotgun (WGS) entry which is preliminary data.</text>
</comment>
<proteinExistence type="inferred from homology"/>
<dbReference type="STRING" id="1458275.AZ34_03295"/>